<keyword evidence="1" id="KW-0812">Transmembrane</keyword>
<protein>
    <submittedName>
        <fullName evidence="2">Uncharacterized protein</fullName>
    </submittedName>
</protein>
<dbReference type="EMBL" id="DXGJ01000020">
    <property type="protein sequence ID" value="HIW71430.1"/>
    <property type="molecule type" value="Genomic_DNA"/>
</dbReference>
<keyword evidence="1" id="KW-1133">Transmembrane helix</keyword>
<organism evidence="2 3">
    <name type="scientific">Candidatus Levilactobacillus faecigallinarum</name>
    <dbReference type="NCBI Taxonomy" id="2838638"/>
    <lineage>
        <taxon>Bacteria</taxon>
        <taxon>Bacillati</taxon>
        <taxon>Bacillota</taxon>
        <taxon>Bacilli</taxon>
        <taxon>Lactobacillales</taxon>
        <taxon>Lactobacillaceae</taxon>
        <taxon>Levilactobacillus</taxon>
    </lineage>
</organism>
<gene>
    <name evidence="2" type="ORF">H9875_02260</name>
</gene>
<name>A0A9D1U530_9LACO</name>
<dbReference type="Proteomes" id="UP000886822">
    <property type="component" value="Unassembled WGS sequence"/>
</dbReference>
<reference evidence="2" key="2">
    <citation type="submission" date="2021-04" db="EMBL/GenBank/DDBJ databases">
        <authorList>
            <person name="Gilroy R."/>
        </authorList>
    </citation>
    <scope>NUCLEOTIDE SEQUENCE</scope>
    <source>
        <strain evidence="2">CHK173-259</strain>
    </source>
</reference>
<dbReference type="AlphaFoldDB" id="A0A9D1U530"/>
<feature type="transmembrane region" description="Helical" evidence="1">
    <location>
        <begin position="6"/>
        <end position="33"/>
    </location>
</feature>
<evidence type="ECO:0000313" key="3">
    <source>
        <dbReference type="Proteomes" id="UP000886822"/>
    </source>
</evidence>
<reference evidence="2" key="1">
    <citation type="journal article" date="2021" name="PeerJ">
        <title>Extensive microbial diversity within the chicken gut microbiome revealed by metagenomics and culture.</title>
        <authorList>
            <person name="Gilroy R."/>
            <person name="Ravi A."/>
            <person name="Getino M."/>
            <person name="Pursley I."/>
            <person name="Horton D.L."/>
            <person name="Alikhan N.F."/>
            <person name="Baker D."/>
            <person name="Gharbi K."/>
            <person name="Hall N."/>
            <person name="Watson M."/>
            <person name="Adriaenssens E.M."/>
            <person name="Foster-Nyarko E."/>
            <person name="Jarju S."/>
            <person name="Secka A."/>
            <person name="Antonio M."/>
            <person name="Oren A."/>
            <person name="Chaudhuri R.R."/>
            <person name="La Ragione R."/>
            <person name="Hildebrand F."/>
            <person name="Pallen M.J."/>
        </authorList>
    </citation>
    <scope>NUCLEOTIDE SEQUENCE</scope>
    <source>
        <strain evidence="2">CHK173-259</strain>
    </source>
</reference>
<sequence>MGHFAWLLPISLTITVLFGIVVLGLAVCWWLIFRRTGRRFNTKGK</sequence>
<accession>A0A9D1U530</accession>
<evidence type="ECO:0000256" key="1">
    <source>
        <dbReference type="SAM" id="Phobius"/>
    </source>
</evidence>
<keyword evidence="1" id="KW-0472">Membrane</keyword>
<proteinExistence type="predicted"/>
<comment type="caution">
    <text evidence="2">The sequence shown here is derived from an EMBL/GenBank/DDBJ whole genome shotgun (WGS) entry which is preliminary data.</text>
</comment>
<evidence type="ECO:0000313" key="2">
    <source>
        <dbReference type="EMBL" id="HIW71430.1"/>
    </source>
</evidence>